<keyword evidence="1" id="KW-0472">Membrane</keyword>
<gene>
    <name evidence="2" type="ORF">G3446_23045</name>
</gene>
<dbReference type="RefSeq" id="WP_164455713.1">
    <property type="nucleotide sequence ID" value="NZ_JAAIJQ010000106.1"/>
</dbReference>
<protein>
    <recommendedName>
        <fullName evidence="4">Transmembrane protein</fullName>
    </recommendedName>
</protein>
<dbReference type="Proteomes" id="UP000483379">
    <property type="component" value="Unassembled WGS sequence"/>
</dbReference>
<sequence length="162" mass="17067">MGRLSPPAEVLRAQGESAPVQPPDALRVPHTPSVAEMRALRLRLLVIPTLAGAVALAITLALVPPPRMSPDLVRLLHGMVLIKGLIGLAAGALVYRRLSRPLSSGLAWRYVACLSLSAAALGWLWGLSWVPAGGALYWAGLIGLLLVAGRDPLFANVPPRAE</sequence>
<name>A0A6M0K4Q5_9GAMM</name>
<evidence type="ECO:0000313" key="2">
    <source>
        <dbReference type="EMBL" id="NEV64710.1"/>
    </source>
</evidence>
<feature type="transmembrane region" description="Helical" evidence="1">
    <location>
        <begin position="132"/>
        <end position="149"/>
    </location>
</feature>
<accession>A0A6M0K4Q5</accession>
<reference evidence="2 3" key="1">
    <citation type="submission" date="2020-02" db="EMBL/GenBank/DDBJ databases">
        <title>Genome sequences of Thiorhodococcus mannitoliphagus and Thiorhodococcus minor, purple sulfur photosynthetic bacteria in the gammaproteobacterial family, Chromatiaceae.</title>
        <authorList>
            <person name="Aviles F.A."/>
            <person name="Meyer T.E."/>
            <person name="Kyndt J.A."/>
        </authorList>
    </citation>
    <scope>NUCLEOTIDE SEQUENCE [LARGE SCALE GENOMIC DNA]</scope>
    <source>
        <strain evidence="2 3">DSM 11518</strain>
    </source>
</reference>
<keyword evidence="1" id="KW-1133">Transmembrane helix</keyword>
<evidence type="ECO:0000256" key="1">
    <source>
        <dbReference type="SAM" id="Phobius"/>
    </source>
</evidence>
<feature type="transmembrane region" description="Helical" evidence="1">
    <location>
        <begin position="107"/>
        <end position="126"/>
    </location>
</feature>
<keyword evidence="3" id="KW-1185">Reference proteome</keyword>
<comment type="caution">
    <text evidence="2">The sequence shown here is derived from an EMBL/GenBank/DDBJ whole genome shotgun (WGS) entry which is preliminary data.</text>
</comment>
<keyword evidence="1" id="KW-0812">Transmembrane</keyword>
<proteinExistence type="predicted"/>
<feature type="transmembrane region" description="Helical" evidence="1">
    <location>
        <begin position="75"/>
        <end position="95"/>
    </location>
</feature>
<dbReference type="EMBL" id="JAAIJQ010000106">
    <property type="protein sequence ID" value="NEV64710.1"/>
    <property type="molecule type" value="Genomic_DNA"/>
</dbReference>
<organism evidence="2 3">
    <name type="scientific">Thiorhodococcus minor</name>
    <dbReference type="NCBI Taxonomy" id="57489"/>
    <lineage>
        <taxon>Bacteria</taxon>
        <taxon>Pseudomonadati</taxon>
        <taxon>Pseudomonadota</taxon>
        <taxon>Gammaproteobacteria</taxon>
        <taxon>Chromatiales</taxon>
        <taxon>Chromatiaceae</taxon>
        <taxon>Thiorhodococcus</taxon>
    </lineage>
</organism>
<feature type="transmembrane region" description="Helical" evidence="1">
    <location>
        <begin position="44"/>
        <end position="63"/>
    </location>
</feature>
<dbReference type="AlphaFoldDB" id="A0A6M0K4Q5"/>
<evidence type="ECO:0008006" key="4">
    <source>
        <dbReference type="Google" id="ProtNLM"/>
    </source>
</evidence>
<evidence type="ECO:0000313" key="3">
    <source>
        <dbReference type="Proteomes" id="UP000483379"/>
    </source>
</evidence>